<feature type="compositionally biased region" description="Polar residues" evidence="1">
    <location>
        <begin position="413"/>
        <end position="423"/>
    </location>
</feature>
<accession>A0A835XSF2</accession>
<feature type="region of interest" description="Disordered" evidence="1">
    <location>
        <begin position="1210"/>
        <end position="1365"/>
    </location>
</feature>
<dbReference type="EMBL" id="JAEHOE010000087">
    <property type="protein sequence ID" value="KAG2488123.1"/>
    <property type="molecule type" value="Genomic_DNA"/>
</dbReference>
<evidence type="ECO:0000313" key="2">
    <source>
        <dbReference type="EMBL" id="KAG2488123.1"/>
    </source>
</evidence>
<evidence type="ECO:0000313" key="3">
    <source>
        <dbReference type="Proteomes" id="UP000612055"/>
    </source>
</evidence>
<feature type="region of interest" description="Disordered" evidence="1">
    <location>
        <begin position="1426"/>
        <end position="1484"/>
    </location>
</feature>
<feature type="compositionally biased region" description="Gly residues" evidence="1">
    <location>
        <begin position="1442"/>
        <end position="1456"/>
    </location>
</feature>
<feature type="compositionally biased region" description="Polar residues" evidence="1">
    <location>
        <begin position="998"/>
        <end position="1014"/>
    </location>
</feature>
<protein>
    <submittedName>
        <fullName evidence="2">Uncharacterized protein</fullName>
    </submittedName>
</protein>
<feature type="compositionally biased region" description="Pro residues" evidence="1">
    <location>
        <begin position="726"/>
        <end position="736"/>
    </location>
</feature>
<feature type="compositionally biased region" description="Low complexity" evidence="1">
    <location>
        <begin position="1426"/>
        <end position="1441"/>
    </location>
</feature>
<comment type="caution">
    <text evidence="2">The sequence shown here is derived from an EMBL/GenBank/DDBJ whole genome shotgun (WGS) entry which is preliminary data.</text>
</comment>
<feature type="compositionally biased region" description="Pro residues" evidence="1">
    <location>
        <begin position="15"/>
        <end position="30"/>
    </location>
</feature>
<feature type="compositionally biased region" description="Low complexity" evidence="1">
    <location>
        <begin position="354"/>
        <end position="388"/>
    </location>
</feature>
<proteinExistence type="predicted"/>
<feature type="compositionally biased region" description="Low complexity" evidence="1">
    <location>
        <begin position="424"/>
        <end position="438"/>
    </location>
</feature>
<feature type="region of interest" description="Disordered" evidence="1">
    <location>
        <begin position="15"/>
        <end position="42"/>
    </location>
</feature>
<feature type="region of interest" description="Disordered" evidence="1">
    <location>
        <begin position="85"/>
        <end position="107"/>
    </location>
</feature>
<feature type="compositionally biased region" description="Low complexity" evidence="1">
    <location>
        <begin position="1475"/>
        <end position="1484"/>
    </location>
</feature>
<feature type="region of interest" description="Disordered" evidence="1">
    <location>
        <begin position="660"/>
        <end position="937"/>
    </location>
</feature>
<feature type="region of interest" description="Disordered" evidence="1">
    <location>
        <begin position="257"/>
        <end position="507"/>
    </location>
</feature>
<feature type="region of interest" description="Disordered" evidence="1">
    <location>
        <begin position="566"/>
        <end position="595"/>
    </location>
</feature>
<feature type="compositionally biased region" description="Polar residues" evidence="1">
    <location>
        <begin position="566"/>
        <end position="578"/>
    </location>
</feature>
<feature type="compositionally biased region" description="Pro residues" evidence="1">
    <location>
        <begin position="701"/>
        <end position="710"/>
    </location>
</feature>
<feature type="region of interest" description="Disordered" evidence="1">
    <location>
        <begin position="953"/>
        <end position="1032"/>
    </location>
</feature>
<sequence>MLCPLSLCAPIITYPRPPTPNPHPHPPPQPTEYGLGGPDVTTGPGTLVAEDEAAPRAVQAEQMVTGDGPHASGQRVVNAMRALYDQPGSEPYGTADDTKTPPGPRDFTGVTGGAPLRPEDFCELGTEAGAAVEAAQAGGSVGRTAGEAVAGVGGGGGGGLAPGEGGLPEQMPAATAWSHAGADGGQEVPGQSKKKRSALGALRSLRTALAALLPSRGKVIHVDEAAAAGAPAAAAAPLPDEEAEADGGVYGSGVVTKGEIPGAMDSAAPRGSLGGRGDVAPSGTGSEAAPSPRDRGSGARHPRSSSWASTPDHAASPALMKRDPNADEDALDAAVPTRGSPAASPAPSRPPRLSPGASAAGPTATTLVAAAEAPPTSPSEAAGATSAADGVQLFAWPAPKPRTPRYSIGSAGNGPSSRRQSLQAEAAADEAAANATGGSNSGGGSLSTRRGASRDRSAQQAAAFIHGPGAPPVSGFGGAHPMADHPYAAERNSNGDGGDGGGGGAAAAAASGPLLGASAGPTSNSSVQAQSTPLWVLASPLRRGSAGTPAGTTAGGAIDIIDATTEATAQIPSPSSRHASSDARRTRNLSSPLAPRLIGAPSLASAYTPSTGLTSAGSGSGTAAAVAAAEEVAAVRSTPLGAASGGIGGRRPVERRAALTQGAAAFADDDDELAAPSAPGLDSPRRGQAPVLPRTAFLPSPSSPAAPPPARTSAVGLGRASTPTDPAAPAPRPTAPTAPSEHPAGAAWAFALPSQGHFQGSTGAAAGSGAVDAASGRLAHSSTAPANFEAVEEEEQEREEQQQQHPQQAAPAAVSQPAPQPAGRRWLPLSRLLGELSGRRAQGLGRAASVGGDEETGPAGPESGDQPPVGPGPSYSRARNRTGPSEAGSCGDGGDGSAGLLSTGASVTGGGEGPGGGGSGRAARLPKGKDTRPVRRAVTFTLGAKNCNAAAVAAAKTGSAAGSGSASASAQGSPAAAGPSALEAAAQSLAKTRDSLDGTRSNAMRSKNGRSGRNSVEMGVTPGQPGMALPDASSLNRAVWALRERGAGARGSRTASGSGADRAAPAALLASLSLSSAAMTSAGAASAATASAATASAAAAVERSVASGSAAVSARGRSERSQRLRAAPFAAMMSLMSDMGGLGGGPSGSGGGGSGGLRAGSVIGPAAARFRRASALAGVGAVSSGVRRAASGAVSDAGSAVAPEVWNKAHRVGGSGTGSPAPAPVRRPGPDSSDRTARGGSGSESGSGVSSGPAPAPVPGPGPGHGTAPYRRLARPGGPGPGPDSSGIGSSHAQPSDFIPVRASSPLGQPDSGPQLRAASGPVPAVPGPGAADPAGPGVGPGEGLRRCGSRRRLWPGPGGPGALEAAAGLEQEEGLQVVDVAGLVMEGGDNNRWSGENAVEAGSGGVSDWMLERAAVTAVERAAAGAAARRGSGHSSRAGAGEAGGAGGAARGRGAWGDEEEAELERLPGPSPPSLLSLRVGTQ</sequence>
<feature type="compositionally biased region" description="Low complexity" evidence="1">
    <location>
        <begin position="1318"/>
        <end position="1336"/>
    </location>
</feature>
<keyword evidence="3" id="KW-1185">Reference proteome</keyword>
<reference evidence="2" key="1">
    <citation type="journal article" date="2020" name="bioRxiv">
        <title>Comparative genomics of Chlamydomonas.</title>
        <authorList>
            <person name="Craig R.J."/>
            <person name="Hasan A.R."/>
            <person name="Ness R.W."/>
            <person name="Keightley P.D."/>
        </authorList>
    </citation>
    <scope>NUCLEOTIDE SEQUENCE</scope>
    <source>
        <strain evidence="2">CCAP 11/70</strain>
    </source>
</reference>
<organism evidence="2 3">
    <name type="scientific">Edaphochlamys debaryana</name>
    <dbReference type="NCBI Taxonomy" id="47281"/>
    <lineage>
        <taxon>Eukaryota</taxon>
        <taxon>Viridiplantae</taxon>
        <taxon>Chlorophyta</taxon>
        <taxon>core chlorophytes</taxon>
        <taxon>Chlorophyceae</taxon>
        <taxon>CS clade</taxon>
        <taxon>Chlamydomonadales</taxon>
        <taxon>Chlamydomonadales incertae sedis</taxon>
        <taxon>Edaphochlamys</taxon>
    </lineage>
</organism>
<evidence type="ECO:0000256" key="1">
    <source>
        <dbReference type="SAM" id="MobiDB-lite"/>
    </source>
</evidence>
<dbReference type="Proteomes" id="UP000612055">
    <property type="component" value="Unassembled WGS sequence"/>
</dbReference>
<gene>
    <name evidence="2" type="ORF">HYH03_013269</name>
</gene>
<feature type="compositionally biased region" description="Gly residues" evidence="1">
    <location>
        <begin position="907"/>
        <end position="920"/>
    </location>
</feature>
<feature type="compositionally biased region" description="Low complexity" evidence="1">
    <location>
        <begin position="803"/>
        <end position="840"/>
    </location>
</feature>
<feature type="compositionally biased region" description="Gly residues" evidence="1">
    <location>
        <begin position="495"/>
        <end position="505"/>
    </location>
</feature>
<feature type="compositionally biased region" description="Low complexity" evidence="1">
    <location>
        <begin position="953"/>
        <end position="988"/>
    </location>
</feature>
<feature type="compositionally biased region" description="Low complexity" evidence="1">
    <location>
        <begin position="760"/>
        <end position="776"/>
    </location>
</feature>
<feature type="compositionally biased region" description="Basic and acidic residues" evidence="1">
    <location>
        <begin position="1228"/>
        <end position="1237"/>
    </location>
</feature>
<name>A0A835XSF2_9CHLO</name>